<dbReference type="GO" id="GO:0005524">
    <property type="term" value="F:ATP binding"/>
    <property type="evidence" value="ECO:0007669"/>
    <property type="project" value="UniProtKB-KW"/>
</dbReference>
<dbReference type="PANTHER" id="PTHR45997:SF1">
    <property type="entry name" value="DNA LIGASE 4"/>
    <property type="match status" value="1"/>
</dbReference>
<dbReference type="GO" id="GO:0006297">
    <property type="term" value="P:nucleotide-excision repair, DNA gap filling"/>
    <property type="evidence" value="ECO:0007669"/>
    <property type="project" value="TreeGrafter"/>
</dbReference>
<dbReference type="SUPFAM" id="SSF52113">
    <property type="entry name" value="BRCT domain"/>
    <property type="match status" value="1"/>
</dbReference>
<dbReference type="InterPro" id="IPR012310">
    <property type="entry name" value="DNA_ligase_ATP-dep_cent"/>
</dbReference>
<dbReference type="Pfam" id="PF04675">
    <property type="entry name" value="DNA_ligase_A_N"/>
    <property type="match status" value="1"/>
</dbReference>
<dbReference type="Gene3D" id="1.10.3260.10">
    <property type="entry name" value="DNA ligase, ATP-dependent, N-terminal domain"/>
    <property type="match status" value="1"/>
</dbReference>
<evidence type="ECO:0000256" key="10">
    <source>
        <dbReference type="ARBA" id="ARBA00022842"/>
    </source>
</evidence>
<dbReference type="Gene3D" id="3.40.50.10190">
    <property type="entry name" value="BRCT domain"/>
    <property type="match status" value="1"/>
</dbReference>
<dbReference type="AlphaFoldDB" id="A0AA36GTE5"/>
<keyword evidence="11" id="KW-0233">DNA recombination</keyword>
<keyword evidence="6" id="KW-0677">Repeat</keyword>
<dbReference type="SMART" id="SM00292">
    <property type="entry name" value="BRCT"/>
    <property type="match status" value="1"/>
</dbReference>
<dbReference type="InterPro" id="IPR001357">
    <property type="entry name" value="BRCT_dom"/>
</dbReference>
<feature type="domain" description="BRCT" evidence="17">
    <location>
        <begin position="612"/>
        <end position="702"/>
    </location>
</feature>
<evidence type="ECO:0000256" key="11">
    <source>
        <dbReference type="ARBA" id="ARBA00023172"/>
    </source>
</evidence>
<evidence type="ECO:0000256" key="1">
    <source>
        <dbReference type="ARBA" id="ARBA00001946"/>
    </source>
</evidence>
<dbReference type="InterPro" id="IPR036599">
    <property type="entry name" value="DNA_ligase_N_sf"/>
</dbReference>
<name>A0AA36GTE5_CYLNA</name>
<organism evidence="18 19">
    <name type="scientific">Cylicocyclus nassatus</name>
    <name type="common">Nematode worm</name>
    <dbReference type="NCBI Taxonomy" id="53992"/>
    <lineage>
        <taxon>Eukaryota</taxon>
        <taxon>Metazoa</taxon>
        <taxon>Ecdysozoa</taxon>
        <taxon>Nematoda</taxon>
        <taxon>Chromadorea</taxon>
        <taxon>Rhabditida</taxon>
        <taxon>Rhabditina</taxon>
        <taxon>Rhabditomorpha</taxon>
        <taxon>Strongyloidea</taxon>
        <taxon>Strongylidae</taxon>
        <taxon>Cylicocyclus</taxon>
    </lineage>
</organism>
<evidence type="ECO:0000256" key="4">
    <source>
        <dbReference type="ARBA" id="ARBA00022598"/>
    </source>
</evidence>
<evidence type="ECO:0000313" key="18">
    <source>
        <dbReference type="EMBL" id="CAJ0597840.1"/>
    </source>
</evidence>
<comment type="cofactor">
    <cofactor evidence="1">
        <name>Mg(2+)</name>
        <dbReference type="ChEBI" id="CHEBI:18420"/>
    </cofactor>
</comment>
<dbReference type="SUPFAM" id="SSF50249">
    <property type="entry name" value="Nucleic acid-binding proteins"/>
    <property type="match status" value="1"/>
</dbReference>
<evidence type="ECO:0000256" key="6">
    <source>
        <dbReference type="ARBA" id="ARBA00022737"/>
    </source>
</evidence>
<dbReference type="InterPro" id="IPR029710">
    <property type="entry name" value="LIG4"/>
</dbReference>
<dbReference type="PROSITE" id="PS50160">
    <property type="entry name" value="DNA_LIGASE_A3"/>
    <property type="match status" value="1"/>
</dbReference>
<evidence type="ECO:0000259" key="16">
    <source>
        <dbReference type="PROSITE" id="PS50160"/>
    </source>
</evidence>
<dbReference type="InterPro" id="IPR012340">
    <property type="entry name" value="NA-bd_OB-fold"/>
</dbReference>
<evidence type="ECO:0000256" key="2">
    <source>
        <dbReference type="ARBA" id="ARBA00004123"/>
    </source>
</evidence>
<dbReference type="InterPro" id="IPR016059">
    <property type="entry name" value="DNA_ligase_ATP-dep_CS"/>
</dbReference>
<keyword evidence="7" id="KW-0547">Nucleotide-binding</keyword>
<keyword evidence="5" id="KW-0479">Metal-binding</keyword>
<keyword evidence="19" id="KW-1185">Reference proteome</keyword>
<dbReference type="GO" id="GO:0046872">
    <property type="term" value="F:metal ion binding"/>
    <property type="evidence" value="ECO:0007669"/>
    <property type="project" value="UniProtKB-KW"/>
</dbReference>
<protein>
    <recommendedName>
        <fullName evidence="15">DNA ligase IV</fullName>
    </recommendedName>
    <alternativeName>
        <fullName evidence="14">Polydeoxyribonucleotide synthase [ATP] 4</fullName>
    </alternativeName>
</protein>
<dbReference type="Pfam" id="PF00533">
    <property type="entry name" value="BRCT"/>
    <property type="match status" value="1"/>
</dbReference>
<dbReference type="PROSITE" id="PS00333">
    <property type="entry name" value="DNA_LIGASE_A2"/>
    <property type="match status" value="1"/>
</dbReference>
<evidence type="ECO:0000256" key="7">
    <source>
        <dbReference type="ARBA" id="ARBA00022741"/>
    </source>
</evidence>
<keyword evidence="9" id="KW-0067">ATP-binding</keyword>
<comment type="caution">
    <text evidence="18">The sequence shown here is derived from an EMBL/GenBank/DDBJ whole genome shotgun (WGS) entry which is preliminary data.</text>
</comment>
<keyword evidence="8" id="KW-0227">DNA damage</keyword>
<evidence type="ECO:0000256" key="14">
    <source>
        <dbReference type="ARBA" id="ARBA00030676"/>
    </source>
</evidence>
<gene>
    <name evidence="18" type="ORF">CYNAS_LOCUS9823</name>
</gene>
<feature type="domain" description="ATP-dependent DNA ligase family profile" evidence="16">
    <location>
        <begin position="338"/>
        <end position="458"/>
    </location>
</feature>
<proteinExistence type="inferred from homology"/>
<keyword evidence="12" id="KW-0234">DNA repair</keyword>
<evidence type="ECO:0000256" key="9">
    <source>
        <dbReference type="ARBA" id="ARBA00022840"/>
    </source>
</evidence>
<dbReference type="Proteomes" id="UP001176961">
    <property type="component" value="Unassembled WGS sequence"/>
</dbReference>
<dbReference type="GO" id="GO:0003677">
    <property type="term" value="F:DNA binding"/>
    <property type="evidence" value="ECO:0007669"/>
    <property type="project" value="InterPro"/>
</dbReference>
<dbReference type="CDD" id="cd07903">
    <property type="entry name" value="Adenylation_DNA_ligase_IV"/>
    <property type="match status" value="1"/>
</dbReference>
<reference evidence="18" key="1">
    <citation type="submission" date="2023-07" db="EMBL/GenBank/DDBJ databases">
        <authorList>
            <consortium name="CYATHOMIX"/>
        </authorList>
    </citation>
    <scope>NUCLEOTIDE SEQUENCE</scope>
    <source>
        <strain evidence="18">N/A</strain>
    </source>
</reference>
<dbReference type="InterPro" id="IPR044125">
    <property type="entry name" value="Adenylation_DNA_ligase_IV"/>
</dbReference>
<accession>A0AA36GTE5</accession>
<dbReference type="GO" id="GO:0032807">
    <property type="term" value="C:DNA ligase IV complex"/>
    <property type="evidence" value="ECO:0007669"/>
    <property type="project" value="TreeGrafter"/>
</dbReference>
<dbReference type="EMBL" id="CATQJL010000223">
    <property type="protein sequence ID" value="CAJ0597840.1"/>
    <property type="molecule type" value="Genomic_DNA"/>
</dbReference>
<dbReference type="GO" id="GO:0006310">
    <property type="term" value="P:DNA recombination"/>
    <property type="evidence" value="ECO:0007669"/>
    <property type="project" value="UniProtKB-KW"/>
</dbReference>
<keyword evidence="10" id="KW-0460">Magnesium</keyword>
<keyword evidence="4" id="KW-0436">Ligase</keyword>
<sequence>MLADALKFADLCVLLSKLREAKGATASVMRKKHFEKFVASCADKCGEGEDVELGFHPILRLLLTTKDTRSLNIKEKKLVDRVCKALALKPADIPNAKVQNATKVCEVLASEVSSRIAPEDFEHLSVAEINKRLDNMSESSDTTNLQYLFKNCSQDELFWIFNIMIKNVESTIGVATNIILSWLGPQAVSRWNAARDLAEVVAPTVQDDESLLGANFRPMLLARLPKEGWWEVIKENCGDEFFVETKYDGEHVLLHKIDRDKYKWYTRNGKDFTKDYGGSSKLTDLVSGRIHSLFRSTVTDCILDCELMLWDKKLKKLVRRQFKSQNSEFRSHSFRHIDPIDHVQLAVVVFDLLHLNGKSIMNAPLYQRIQALEVAVLKDNKHIDTITVAPRKTVNTKEEVEQLFSKALSAGEEGIVVKRKDVTYQPGTRMTKNGWFKLKAYLGDNELDVAVVAIDKGKDNQVTYQLAVRDGDKYQTITHCSSGLGRVDRDYIYDLATRSEGPLLEKAPPELRGWKIHDPKGGYIRREHWIVVEMTAAGVRDGQFIDPVMKRIRYDKDVDEVDTLKTFESYEELLHNSKLSDKSPSKAKPRKVTKRMIVESSAVPVVDPKQIRSDLPLSGKTVCVLYGTDERLRKRLMEILKTFGANVVANPGADMSLVVATTEKHPKTRAQVQAGEVTVLKSKWVLRCEEEGKVVKWKRDEVLNEVEGGFSIE</sequence>
<dbReference type="Pfam" id="PF01068">
    <property type="entry name" value="DNA_ligase_A_M"/>
    <property type="match status" value="1"/>
</dbReference>
<evidence type="ECO:0000259" key="17">
    <source>
        <dbReference type="PROSITE" id="PS50172"/>
    </source>
</evidence>
<dbReference type="InterPro" id="IPR012308">
    <property type="entry name" value="DNA_ligase_ATP-dep_N"/>
</dbReference>
<dbReference type="GO" id="GO:0003910">
    <property type="term" value="F:DNA ligase (ATP) activity"/>
    <property type="evidence" value="ECO:0007669"/>
    <property type="project" value="InterPro"/>
</dbReference>
<dbReference type="Gene3D" id="2.40.50.140">
    <property type="entry name" value="Nucleic acid-binding proteins"/>
    <property type="match status" value="1"/>
</dbReference>
<dbReference type="PROSITE" id="PS50172">
    <property type="entry name" value="BRCT"/>
    <property type="match status" value="1"/>
</dbReference>
<evidence type="ECO:0000256" key="15">
    <source>
        <dbReference type="ARBA" id="ARBA00031942"/>
    </source>
</evidence>
<dbReference type="PANTHER" id="PTHR45997">
    <property type="entry name" value="DNA LIGASE 4"/>
    <property type="match status" value="1"/>
</dbReference>
<comment type="similarity">
    <text evidence="3">Belongs to the ATP-dependent DNA ligase family.</text>
</comment>
<dbReference type="GO" id="GO:0006303">
    <property type="term" value="P:double-strand break repair via nonhomologous end joining"/>
    <property type="evidence" value="ECO:0007669"/>
    <property type="project" value="TreeGrafter"/>
</dbReference>
<keyword evidence="13" id="KW-0539">Nucleus</keyword>
<comment type="subcellular location">
    <subcellularLocation>
        <location evidence="2">Nucleus</location>
    </subcellularLocation>
</comment>
<dbReference type="SUPFAM" id="SSF56091">
    <property type="entry name" value="DNA ligase/mRNA capping enzyme, catalytic domain"/>
    <property type="match status" value="1"/>
</dbReference>
<evidence type="ECO:0000256" key="12">
    <source>
        <dbReference type="ARBA" id="ARBA00023204"/>
    </source>
</evidence>
<evidence type="ECO:0000256" key="5">
    <source>
        <dbReference type="ARBA" id="ARBA00022723"/>
    </source>
</evidence>
<dbReference type="InterPro" id="IPR036420">
    <property type="entry name" value="BRCT_dom_sf"/>
</dbReference>
<dbReference type="GO" id="GO:0005958">
    <property type="term" value="C:DNA-dependent protein kinase-DNA ligase 4 complex"/>
    <property type="evidence" value="ECO:0007669"/>
    <property type="project" value="TreeGrafter"/>
</dbReference>
<evidence type="ECO:0000256" key="3">
    <source>
        <dbReference type="ARBA" id="ARBA00007572"/>
    </source>
</evidence>
<dbReference type="Gene3D" id="3.30.470.30">
    <property type="entry name" value="DNA ligase/mRNA capping enzyme"/>
    <property type="match status" value="1"/>
</dbReference>
<evidence type="ECO:0000256" key="13">
    <source>
        <dbReference type="ARBA" id="ARBA00023242"/>
    </source>
</evidence>
<evidence type="ECO:0000313" key="19">
    <source>
        <dbReference type="Proteomes" id="UP001176961"/>
    </source>
</evidence>
<evidence type="ECO:0000256" key="8">
    <source>
        <dbReference type="ARBA" id="ARBA00022763"/>
    </source>
</evidence>